<comment type="subcellular location">
    <subcellularLocation>
        <location evidence="1">Cell membrane</location>
        <topology evidence="1">Peripheral membrane protein</topology>
    </subcellularLocation>
</comment>
<dbReference type="EMBL" id="AYYR01000059">
    <property type="protein sequence ID" value="KRM75084.1"/>
    <property type="molecule type" value="Genomic_DNA"/>
</dbReference>
<evidence type="ECO:0000256" key="5">
    <source>
        <dbReference type="ARBA" id="ARBA00022741"/>
    </source>
</evidence>
<dbReference type="InterPro" id="IPR027417">
    <property type="entry name" value="P-loop_NTPase"/>
</dbReference>
<evidence type="ECO:0000256" key="2">
    <source>
        <dbReference type="ARBA" id="ARBA00005417"/>
    </source>
</evidence>
<proteinExistence type="inferred from homology"/>
<dbReference type="GO" id="GO:0005524">
    <property type="term" value="F:ATP binding"/>
    <property type="evidence" value="ECO:0007669"/>
    <property type="project" value="UniProtKB-KW"/>
</dbReference>
<keyword evidence="3" id="KW-0813">Transport</keyword>
<evidence type="ECO:0000313" key="10">
    <source>
        <dbReference type="EMBL" id="KRM75084.1"/>
    </source>
</evidence>
<protein>
    <submittedName>
        <fullName evidence="10">Polyamine-transporting ATPase</fullName>
    </submittedName>
</protein>
<dbReference type="AlphaFoldDB" id="A0A0R2BH66"/>
<organism evidence="10 11">
    <name type="scientific">Secundilactobacillus collinoides DSM 20515 = JCM 1123</name>
    <dbReference type="NCBI Taxonomy" id="1423733"/>
    <lineage>
        <taxon>Bacteria</taxon>
        <taxon>Bacillati</taxon>
        <taxon>Bacillota</taxon>
        <taxon>Bacilli</taxon>
        <taxon>Lactobacillales</taxon>
        <taxon>Lactobacillaceae</taxon>
        <taxon>Secundilactobacillus</taxon>
    </lineage>
</organism>
<feature type="domain" description="ABC transporter" evidence="9">
    <location>
        <begin position="4"/>
        <end position="247"/>
    </location>
</feature>
<dbReference type="InterPro" id="IPR003593">
    <property type="entry name" value="AAA+_ATPase"/>
</dbReference>
<dbReference type="InterPro" id="IPR015856">
    <property type="entry name" value="ABC_transpr_CbiO/EcfA_su"/>
</dbReference>
<dbReference type="SMART" id="SM00382">
    <property type="entry name" value="AAA"/>
    <property type="match status" value="2"/>
</dbReference>
<dbReference type="PANTHER" id="PTHR43553">
    <property type="entry name" value="HEAVY METAL TRANSPORTER"/>
    <property type="match status" value="1"/>
</dbReference>
<evidence type="ECO:0000259" key="9">
    <source>
        <dbReference type="PROSITE" id="PS50893"/>
    </source>
</evidence>
<sequence>MATVSVDHLSFSYTIGDEPLKPTLTDLSISFVSGGFTLLTGPSGSGKSTLLKLIAGLYPAFSGKVTAGHITLNDQLLSEISPTKRSQLVAMMFQNPNQQFAMDTVENELVFALENQQLPPVDIMPRIDRALAFLEITDLRDRVISTLSGGEKQKVALAVIVAMDTDTILLDEPFASVDPDARQLLLGKLARLQREDHKTIILADHDLEDYGNYIDQMVVINTAGTALTPLSAQEKDQRLASFSRSKTDEVRFALPDKKTPPAIQLTDLKLTAGTRTLLNQPSFVFYRDHVTLLTGPNGVGKSTLLTAIAKLHDYSGSIIVDQTEVRKSRKRIFYQELGLVFQDAEEQFLNVTVEEELALSTKNSRNADYFSAKLPDFLKQLRLDGLNDHVVYALSGGQKKKLQILEMLMMGTPILLFDEPFTGLDFTSLQQVLSLMQHVAHDCHQTYVIVSHQLYGIADLIDYHVKLKNQQLTYSEVLA</sequence>
<evidence type="ECO:0000256" key="3">
    <source>
        <dbReference type="ARBA" id="ARBA00022448"/>
    </source>
</evidence>
<dbReference type="GO" id="GO:0042626">
    <property type="term" value="F:ATPase-coupled transmembrane transporter activity"/>
    <property type="evidence" value="ECO:0007669"/>
    <property type="project" value="TreeGrafter"/>
</dbReference>
<dbReference type="InterPro" id="IPR050095">
    <property type="entry name" value="ECF_ABC_transporter_ATP-bd"/>
</dbReference>
<dbReference type="PROSITE" id="PS00211">
    <property type="entry name" value="ABC_TRANSPORTER_1"/>
    <property type="match status" value="2"/>
</dbReference>
<dbReference type="CDD" id="cd03225">
    <property type="entry name" value="ABC_cobalt_CbiO_domain1"/>
    <property type="match status" value="2"/>
</dbReference>
<keyword evidence="6" id="KW-0067">ATP-binding</keyword>
<dbReference type="Pfam" id="PF00005">
    <property type="entry name" value="ABC_tran"/>
    <property type="match status" value="2"/>
</dbReference>
<feature type="domain" description="ABC transporter" evidence="9">
    <location>
        <begin position="263"/>
        <end position="479"/>
    </location>
</feature>
<keyword evidence="8" id="KW-0472">Membrane</keyword>
<dbReference type="InterPro" id="IPR003439">
    <property type="entry name" value="ABC_transporter-like_ATP-bd"/>
</dbReference>
<evidence type="ECO:0000256" key="6">
    <source>
        <dbReference type="ARBA" id="ARBA00022840"/>
    </source>
</evidence>
<comment type="similarity">
    <text evidence="2">Belongs to the ABC transporter superfamily.</text>
</comment>
<accession>A0A0R2BH66</accession>
<dbReference type="GO" id="GO:0043190">
    <property type="term" value="C:ATP-binding cassette (ABC) transporter complex"/>
    <property type="evidence" value="ECO:0007669"/>
    <property type="project" value="TreeGrafter"/>
</dbReference>
<dbReference type="STRING" id="33960.TY91_09380"/>
<dbReference type="SUPFAM" id="SSF52540">
    <property type="entry name" value="P-loop containing nucleoside triphosphate hydrolases"/>
    <property type="match status" value="2"/>
</dbReference>
<name>A0A0R2BH66_SECCO</name>
<dbReference type="PATRIC" id="fig|1423733.4.peg.2732"/>
<dbReference type="PROSITE" id="PS50893">
    <property type="entry name" value="ABC_TRANSPORTER_2"/>
    <property type="match status" value="2"/>
</dbReference>
<evidence type="ECO:0000256" key="8">
    <source>
        <dbReference type="ARBA" id="ARBA00023136"/>
    </source>
</evidence>
<keyword evidence="7" id="KW-1278">Translocase</keyword>
<dbReference type="InterPro" id="IPR017871">
    <property type="entry name" value="ABC_transporter-like_CS"/>
</dbReference>
<evidence type="ECO:0000256" key="4">
    <source>
        <dbReference type="ARBA" id="ARBA00022475"/>
    </source>
</evidence>
<dbReference type="RefSeq" id="WP_056996972.1">
    <property type="nucleotide sequence ID" value="NZ_AYYR01000059.1"/>
</dbReference>
<gene>
    <name evidence="10" type="ORF">FC82_GL002615</name>
</gene>
<evidence type="ECO:0000256" key="7">
    <source>
        <dbReference type="ARBA" id="ARBA00022967"/>
    </source>
</evidence>
<dbReference type="PANTHER" id="PTHR43553:SF27">
    <property type="entry name" value="ENERGY-COUPLING FACTOR TRANSPORTER ATP-BINDING PROTEIN ECFA2"/>
    <property type="match status" value="1"/>
</dbReference>
<evidence type="ECO:0000313" key="11">
    <source>
        <dbReference type="Proteomes" id="UP000051845"/>
    </source>
</evidence>
<comment type="caution">
    <text evidence="10">The sequence shown here is derived from an EMBL/GenBank/DDBJ whole genome shotgun (WGS) entry which is preliminary data.</text>
</comment>
<dbReference type="Gene3D" id="3.40.50.300">
    <property type="entry name" value="P-loop containing nucleotide triphosphate hydrolases"/>
    <property type="match status" value="2"/>
</dbReference>
<reference evidence="10 11" key="1">
    <citation type="journal article" date="2015" name="Genome Announc.">
        <title>Expanding the biotechnology potential of lactobacilli through comparative genomics of 213 strains and associated genera.</title>
        <authorList>
            <person name="Sun Z."/>
            <person name="Harris H.M."/>
            <person name="McCann A."/>
            <person name="Guo C."/>
            <person name="Argimon S."/>
            <person name="Zhang W."/>
            <person name="Yang X."/>
            <person name="Jeffery I.B."/>
            <person name="Cooney J.C."/>
            <person name="Kagawa T.F."/>
            <person name="Liu W."/>
            <person name="Song Y."/>
            <person name="Salvetti E."/>
            <person name="Wrobel A."/>
            <person name="Rasinkangas P."/>
            <person name="Parkhill J."/>
            <person name="Rea M.C."/>
            <person name="O'Sullivan O."/>
            <person name="Ritari J."/>
            <person name="Douillard F.P."/>
            <person name="Paul Ross R."/>
            <person name="Yang R."/>
            <person name="Briner A.E."/>
            <person name="Felis G.E."/>
            <person name="de Vos W.M."/>
            <person name="Barrangou R."/>
            <person name="Klaenhammer T.R."/>
            <person name="Caufield P.W."/>
            <person name="Cui Y."/>
            <person name="Zhang H."/>
            <person name="O'Toole P.W."/>
        </authorList>
    </citation>
    <scope>NUCLEOTIDE SEQUENCE [LARGE SCALE GENOMIC DNA]</scope>
    <source>
        <strain evidence="10 11">DSM 20515</strain>
    </source>
</reference>
<dbReference type="Proteomes" id="UP000051845">
    <property type="component" value="Unassembled WGS sequence"/>
</dbReference>
<keyword evidence="4" id="KW-1003">Cell membrane</keyword>
<evidence type="ECO:0000256" key="1">
    <source>
        <dbReference type="ARBA" id="ARBA00004202"/>
    </source>
</evidence>
<keyword evidence="5" id="KW-0547">Nucleotide-binding</keyword>
<dbReference type="GO" id="GO:0016887">
    <property type="term" value="F:ATP hydrolysis activity"/>
    <property type="evidence" value="ECO:0007669"/>
    <property type="project" value="InterPro"/>
</dbReference>